<sequence length="98" mass="10850">MSEETEESASIDINELSEEQIEALTANPEVQKMLRYEETAIPQVASMVENLVNADEGTEESEAYDLLVSGIAERSGRVTESTVRKVLSNLPEEFNSVK</sequence>
<dbReference type="KEGG" id="vg:5142423"/>
<dbReference type="GeneID" id="5142423"/>
<reference evidence="1 2" key="1">
    <citation type="journal article" date="2006" name="Virology">
        <title>His1 and His2 are distantly related, spindle-shaped haloviruses belonging to the novel virus group, Salterprovirus.</title>
        <authorList>
            <person name="Bath C."/>
            <person name="Cukalac T."/>
            <person name="Porter K."/>
            <person name="Dyall-Smith M.L."/>
        </authorList>
    </citation>
    <scope>NUCLEOTIDE SEQUENCE</scope>
</reference>
<evidence type="ECO:0000313" key="2">
    <source>
        <dbReference type="Proteomes" id="UP000002259"/>
    </source>
</evidence>
<dbReference type="RefSeq" id="YP_529654.1">
    <property type="nucleotide sequence ID" value="NC_007918.1"/>
</dbReference>
<dbReference type="Proteomes" id="UP000002259">
    <property type="component" value="Segment"/>
</dbReference>
<proteinExistence type="predicted"/>
<protein>
    <submittedName>
        <fullName evidence="1">Uncharacterized protein</fullName>
    </submittedName>
</protein>
<name>Q25BD6_HIS2V</name>
<accession>Q25BD6</accession>
<dbReference type="EMBL" id="AF191797">
    <property type="protein sequence ID" value="AAQ13791.1"/>
    <property type="molecule type" value="Genomic_DNA"/>
</dbReference>
<organismHost>
    <name type="scientific">Haloarcula hispanica</name>
    <dbReference type="NCBI Taxonomy" id="51589"/>
</organismHost>
<keyword evidence="2" id="KW-1185">Reference proteome</keyword>
<evidence type="ECO:0000313" key="1">
    <source>
        <dbReference type="EMBL" id="AAQ13791.1"/>
    </source>
</evidence>
<organism evidence="1 2">
    <name type="scientific">His 2 virus</name>
    <name type="common">His2V</name>
    <name type="synonym">Haloarcula hispanica virus 2</name>
    <dbReference type="NCBI Taxonomy" id="128710"/>
    <lineage>
        <taxon>Viruses</taxon>
        <taxon>Monodnaviria</taxon>
        <taxon>Trapavirae</taxon>
        <taxon>Saleviricota</taxon>
        <taxon>Huolimaviricetes</taxon>
        <taxon>Haloruvirales</taxon>
        <taxon>Pleolipoviridae</taxon>
        <taxon>Gammapleolipovirus</taxon>
        <taxon>Gammapleolipovirus australiense</taxon>
        <taxon>Gammapleolipovirus His2</taxon>
    </lineage>
</organism>